<evidence type="ECO:0000259" key="10">
    <source>
        <dbReference type="Pfam" id="PF00155"/>
    </source>
</evidence>
<dbReference type="FunFam" id="1.10.287.1970:FF:000001">
    <property type="entry name" value="Alanine aminotransferase 2"/>
    <property type="match status" value="1"/>
</dbReference>
<comment type="subunit">
    <text evidence="2">Homodimer.</text>
</comment>
<evidence type="ECO:0000256" key="7">
    <source>
        <dbReference type="ARBA" id="ARBA00025785"/>
    </source>
</evidence>
<accession>A0A672G2J2</accession>
<keyword evidence="12" id="KW-1185">Reference proteome</keyword>
<dbReference type="CDD" id="cd00609">
    <property type="entry name" value="AAT_like"/>
    <property type="match status" value="1"/>
</dbReference>
<dbReference type="InterPro" id="IPR015422">
    <property type="entry name" value="PyrdxlP-dep_Trfase_small"/>
</dbReference>
<dbReference type="EC" id="2.6.1.2" evidence="8"/>
<gene>
    <name evidence="11" type="primary">LOC115381297</name>
</gene>
<keyword evidence="5" id="KW-0663">Pyridoxal phosphate</keyword>
<dbReference type="Pfam" id="PF00155">
    <property type="entry name" value="Aminotran_1_2"/>
    <property type="match status" value="1"/>
</dbReference>
<feature type="domain" description="Aminotransferase class I/classII large" evidence="10">
    <location>
        <begin position="48"/>
        <end position="389"/>
    </location>
</feature>
<name>A0A672G2J2_SALFA</name>
<dbReference type="GO" id="GO:0004021">
    <property type="term" value="F:L-alanine:2-oxoglutarate aminotransferase activity"/>
    <property type="evidence" value="ECO:0007669"/>
    <property type="project" value="UniProtKB-EC"/>
</dbReference>
<dbReference type="InterPro" id="IPR045088">
    <property type="entry name" value="ALAT1/2-like"/>
</dbReference>
<dbReference type="InterPro" id="IPR015421">
    <property type="entry name" value="PyrdxlP-dep_Trfase_major"/>
</dbReference>
<evidence type="ECO:0000313" key="11">
    <source>
        <dbReference type="Ensembl" id="ENSSFAP00005013186.1"/>
    </source>
</evidence>
<evidence type="ECO:0000313" key="12">
    <source>
        <dbReference type="Proteomes" id="UP000472267"/>
    </source>
</evidence>
<evidence type="ECO:0000256" key="2">
    <source>
        <dbReference type="ARBA" id="ARBA00011738"/>
    </source>
</evidence>
<organism evidence="11 12">
    <name type="scientific">Salarias fasciatus</name>
    <name type="common">Jewelled blenny</name>
    <name type="synonym">Blennius fasciatus</name>
    <dbReference type="NCBI Taxonomy" id="181472"/>
    <lineage>
        <taxon>Eukaryota</taxon>
        <taxon>Metazoa</taxon>
        <taxon>Chordata</taxon>
        <taxon>Craniata</taxon>
        <taxon>Vertebrata</taxon>
        <taxon>Euteleostomi</taxon>
        <taxon>Actinopterygii</taxon>
        <taxon>Neopterygii</taxon>
        <taxon>Teleostei</taxon>
        <taxon>Neoteleostei</taxon>
        <taxon>Acanthomorphata</taxon>
        <taxon>Ovalentaria</taxon>
        <taxon>Blenniimorphae</taxon>
        <taxon>Blenniiformes</taxon>
        <taxon>Blennioidei</taxon>
        <taxon>Blenniidae</taxon>
        <taxon>Salariinae</taxon>
        <taxon>Salarias</taxon>
    </lineage>
</organism>
<evidence type="ECO:0000256" key="1">
    <source>
        <dbReference type="ARBA" id="ARBA00001933"/>
    </source>
</evidence>
<proteinExistence type="inferred from homology"/>
<dbReference type="Ensembl" id="ENSSFAT00005013752.1">
    <property type="protein sequence ID" value="ENSSFAP00005013186.1"/>
    <property type="gene ID" value="ENSSFAG00005007126.1"/>
</dbReference>
<dbReference type="InterPro" id="IPR015424">
    <property type="entry name" value="PyrdxlP-dep_Trfase"/>
</dbReference>
<dbReference type="Gene3D" id="3.40.640.10">
    <property type="entry name" value="Type I PLP-dependent aspartate aminotransferase-like (Major domain)"/>
    <property type="match status" value="1"/>
</dbReference>
<dbReference type="AlphaFoldDB" id="A0A672G2J2"/>
<evidence type="ECO:0000256" key="6">
    <source>
        <dbReference type="ARBA" id="ARBA00025708"/>
    </source>
</evidence>
<dbReference type="PANTHER" id="PTHR11751">
    <property type="entry name" value="ALANINE AMINOTRANSFERASE"/>
    <property type="match status" value="1"/>
</dbReference>
<comment type="catalytic activity">
    <reaction evidence="9">
        <text>L-alanine + 2-oxoglutarate = pyruvate + L-glutamate</text>
        <dbReference type="Rhea" id="RHEA:19453"/>
        <dbReference type="ChEBI" id="CHEBI:15361"/>
        <dbReference type="ChEBI" id="CHEBI:16810"/>
        <dbReference type="ChEBI" id="CHEBI:29985"/>
        <dbReference type="ChEBI" id="CHEBI:57972"/>
        <dbReference type="EC" id="2.6.1.2"/>
    </reaction>
</comment>
<evidence type="ECO:0000256" key="5">
    <source>
        <dbReference type="ARBA" id="ARBA00022898"/>
    </source>
</evidence>
<dbReference type="GO" id="GO:0042853">
    <property type="term" value="P:L-alanine catabolic process"/>
    <property type="evidence" value="ECO:0007669"/>
    <property type="project" value="UniProtKB-UniPathway"/>
</dbReference>
<reference evidence="11" key="3">
    <citation type="submission" date="2025-09" db="UniProtKB">
        <authorList>
            <consortium name="Ensembl"/>
        </authorList>
    </citation>
    <scope>IDENTIFICATION</scope>
</reference>
<dbReference type="UniPathway" id="UPA00528">
    <property type="reaction ID" value="UER00586"/>
</dbReference>
<evidence type="ECO:0000256" key="9">
    <source>
        <dbReference type="ARBA" id="ARBA00047412"/>
    </source>
</evidence>
<dbReference type="PANTHER" id="PTHR11751:SF469">
    <property type="entry name" value="ALANINE TRANSAMINASE"/>
    <property type="match status" value="1"/>
</dbReference>
<keyword evidence="4" id="KW-0808">Transferase</keyword>
<dbReference type="SUPFAM" id="SSF53383">
    <property type="entry name" value="PLP-dependent transferases"/>
    <property type="match status" value="1"/>
</dbReference>
<keyword evidence="3" id="KW-0032">Aminotransferase</keyword>
<dbReference type="Gene3D" id="3.90.1150.10">
    <property type="entry name" value="Aspartate Aminotransferase, domain 1"/>
    <property type="match status" value="1"/>
</dbReference>
<dbReference type="Gene3D" id="1.10.287.1970">
    <property type="match status" value="1"/>
</dbReference>
<evidence type="ECO:0000256" key="3">
    <source>
        <dbReference type="ARBA" id="ARBA00022576"/>
    </source>
</evidence>
<comment type="similarity">
    <text evidence="7">Belongs to the class-I pyridoxal-phosphate-dependent aminotransferase family. Alanine aminotransferase subfamily.</text>
</comment>
<evidence type="ECO:0000256" key="4">
    <source>
        <dbReference type="ARBA" id="ARBA00022679"/>
    </source>
</evidence>
<comment type="cofactor">
    <cofactor evidence="1">
        <name>pyridoxal 5'-phosphate</name>
        <dbReference type="ChEBI" id="CHEBI:597326"/>
    </cofactor>
</comment>
<protein>
    <recommendedName>
        <fullName evidence="8">alanine transaminase</fullName>
        <ecNumber evidence="8">2.6.1.2</ecNumber>
    </recommendedName>
</protein>
<reference evidence="11" key="2">
    <citation type="submission" date="2025-08" db="UniProtKB">
        <authorList>
            <consortium name="Ensembl"/>
        </authorList>
    </citation>
    <scope>IDENTIFICATION</scope>
</reference>
<dbReference type="FunFam" id="3.40.640.10:FF:000129">
    <property type="entry name" value="Alanine aminotransferase 2"/>
    <property type="match status" value="1"/>
</dbReference>
<dbReference type="Proteomes" id="UP000472267">
    <property type="component" value="Chromosome 23"/>
</dbReference>
<evidence type="ECO:0000256" key="8">
    <source>
        <dbReference type="ARBA" id="ARBA00026106"/>
    </source>
</evidence>
<sequence>AEKPFQEVTDVSSGDPHRAGIKPLSFVRQVLALCLYPQLLEHSNFPADVGQRALRMLEACDGGSVGSYTPSSGMLYCRQRISEFIRRRDGVPSSPGDVFLPAGSQKNVLKLLCKGVEGHPPAGVLTPRPCPHTLPALLDEAEVTLAPYQLSEQRGWAVDLEELRRAVKAARRHCEPRAIYISNPGNPTGHVQDRESIEEVIRFAAAERLVLLVDEVYQNSVLGHGSEFISYKKVLLKMNRELVDTVELFSIHSLSGAYTGECGLRAGYIETFNMDPKMKYYLDVILCGDISTPVTGQLALDLMLNPPTPGDASYDTHMQVRVKQRGHELLNDLPGMSCQPAMGGIYLYPRLDLPSGFIKHAESLGIEADVLYCQRLLEEEGVLAGAGQDNGTVDSHHLR</sequence>
<dbReference type="InterPro" id="IPR004839">
    <property type="entry name" value="Aminotransferase_I/II_large"/>
</dbReference>
<comment type="pathway">
    <text evidence="6">Amino-acid degradation; L-alanine degradation via transaminase pathway; pyruvate from L-alanine: step 1/1.</text>
</comment>
<reference evidence="11" key="1">
    <citation type="submission" date="2019-06" db="EMBL/GenBank/DDBJ databases">
        <authorList>
            <consortium name="Wellcome Sanger Institute Data Sharing"/>
        </authorList>
    </citation>
    <scope>NUCLEOTIDE SEQUENCE [LARGE SCALE GENOMIC DNA]</scope>
</reference>
<dbReference type="GO" id="GO:0030170">
    <property type="term" value="F:pyridoxal phosphate binding"/>
    <property type="evidence" value="ECO:0007669"/>
    <property type="project" value="InterPro"/>
</dbReference>